<comment type="caution">
    <text evidence="10">The sequence shown here is derived from an EMBL/GenBank/DDBJ whole genome shotgun (WGS) entry which is preliminary data.</text>
</comment>
<evidence type="ECO:0000313" key="10">
    <source>
        <dbReference type="EMBL" id="MDP4098929.1"/>
    </source>
</evidence>
<feature type="transmembrane region" description="Helical" evidence="7">
    <location>
        <begin position="324"/>
        <end position="349"/>
    </location>
</feature>
<evidence type="ECO:0000259" key="9">
    <source>
        <dbReference type="Pfam" id="PF12704"/>
    </source>
</evidence>
<keyword evidence="5 7" id="KW-0472">Membrane</keyword>
<dbReference type="InterPro" id="IPR050250">
    <property type="entry name" value="Macrolide_Exporter_MacB"/>
</dbReference>
<dbReference type="Pfam" id="PF12704">
    <property type="entry name" value="MacB_PCD"/>
    <property type="match status" value="1"/>
</dbReference>
<reference evidence="10 11" key="1">
    <citation type="submission" date="2022-10" db="EMBL/GenBank/DDBJ databases">
        <title>Paenibacillus description and whole genome data of maize root bacterial community.</title>
        <authorList>
            <person name="Marton D."/>
            <person name="Farkas M."/>
            <person name="Cserhati M."/>
        </authorList>
    </citation>
    <scope>NUCLEOTIDE SEQUENCE [LARGE SCALE GENOMIC DNA]</scope>
    <source>
        <strain evidence="10 11">P96</strain>
    </source>
</reference>
<evidence type="ECO:0000256" key="4">
    <source>
        <dbReference type="ARBA" id="ARBA00022989"/>
    </source>
</evidence>
<feature type="domain" description="MacB-like periplasmic core" evidence="9">
    <location>
        <begin position="21"/>
        <end position="242"/>
    </location>
</feature>
<sequence>MNLLETLKMSFSSLKSNKLRSLLTMLGIIIGVAAVIAIAAIGKGSNAQITSQINNMGNNLIMIYPFAQYDGTNGTLFEKPPEFTLEDVAALEQLRSVADVAPSGMSSSDVVWGRQKVNLQIEGTSASFASVQKLFFTDGRTFTNYEVEKGMNVAIIGSQAASDLFGDNSANAVGETVLINNLPFKIVGLLSNKNSMMNNSAYQLYIPITTGMDRMSHMSIQQLNISAAAPELMDSARAEITQKLRTRHMIKEGEPDDFQLMSQTDYLQMTTGVNDTMNLLILGVAGIALLVGGVGIMNMMLMAVTERTREIGIRKAIGAQRGDIMLQFLMEAVFISLLGGILGVLAGIGAARLLNSMAKMPIVYTVEPVLYSFLSCMVVGILFGVIPALKASRLKPIDALRYE</sequence>
<gene>
    <name evidence="10" type="ORF">OIN60_19580</name>
</gene>
<dbReference type="PANTHER" id="PTHR30572:SF4">
    <property type="entry name" value="ABC TRANSPORTER PERMEASE YTRF"/>
    <property type="match status" value="1"/>
</dbReference>
<accession>A0ABT9FW20</accession>
<comment type="subcellular location">
    <subcellularLocation>
        <location evidence="1">Cell membrane</location>
        <topology evidence="1">Multi-pass membrane protein</topology>
    </subcellularLocation>
</comment>
<evidence type="ECO:0000256" key="5">
    <source>
        <dbReference type="ARBA" id="ARBA00023136"/>
    </source>
</evidence>
<evidence type="ECO:0000313" key="11">
    <source>
        <dbReference type="Proteomes" id="UP001241848"/>
    </source>
</evidence>
<dbReference type="PANTHER" id="PTHR30572">
    <property type="entry name" value="MEMBRANE COMPONENT OF TRANSPORTER-RELATED"/>
    <property type="match status" value="1"/>
</dbReference>
<name>A0ABT9FW20_9BACL</name>
<keyword evidence="11" id="KW-1185">Reference proteome</keyword>
<dbReference type="EMBL" id="JAPCKK010000031">
    <property type="protein sequence ID" value="MDP4098929.1"/>
    <property type="molecule type" value="Genomic_DNA"/>
</dbReference>
<feature type="domain" description="ABC3 transporter permease C-terminal" evidence="8">
    <location>
        <begin position="284"/>
        <end position="396"/>
    </location>
</feature>
<protein>
    <submittedName>
        <fullName evidence="10">ABC transporter permease</fullName>
    </submittedName>
</protein>
<keyword evidence="4 7" id="KW-1133">Transmembrane helix</keyword>
<feature type="transmembrane region" description="Helical" evidence="7">
    <location>
        <begin position="279"/>
        <end position="304"/>
    </location>
</feature>
<keyword evidence="2" id="KW-1003">Cell membrane</keyword>
<dbReference type="RefSeq" id="WP_305756549.1">
    <property type="nucleotide sequence ID" value="NZ_JAPCKK010000031.1"/>
</dbReference>
<evidence type="ECO:0000256" key="2">
    <source>
        <dbReference type="ARBA" id="ARBA00022475"/>
    </source>
</evidence>
<evidence type="ECO:0000256" key="6">
    <source>
        <dbReference type="ARBA" id="ARBA00038076"/>
    </source>
</evidence>
<feature type="transmembrane region" description="Helical" evidence="7">
    <location>
        <begin position="369"/>
        <end position="389"/>
    </location>
</feature>
<proteinExistence type="inferred from homology"/>
<organism evidence="10 11">
    <name type="scientific">Paenibacillus zeirhizosphaerae</name>
    <dbReference type="NCBI Taxonomy" id="2987519"/>
    <lineage>
        <taxon>Bacteria</taxon>
        <taxon>Bacillati</taxon>
        <taxon>Bacillota</taxon>
        <taxon>Bacilli</taxon>
        <taxon>Bacillales</taxon>
        <taxon>Paenibacillaceae</taxon>
        <taxon>Paenibacillus</taxon>
    </lineage>
</organism>
<feature type="transmembrane region" description="Helical" evidence="7">
    <location>
        <begin position="21"/>
        <end position="42"/>
    </location>
</feature>
<comment type="similarity">
    <text evidence="6">Belongs to the ABC-4 integral membrane protein family.</text>
</comment>
<dbReference type="InterPro" id="IPR025857">
    <property type="entry name" value="MacB_PCD"/>
</dbReference>
<evidence type="ECO:0000256" key="1">
    <source>
        <dbReference type="ARBA" id="ARBA00004651"/>
    </source>
</evidence>
<evidence type="ECO:0000259" key="8">
    <source>
        <dbReference type="Pfam" id="PF02687"/>
    </source>
</evidence>
<dbReference type="Proteomes" id="UP001241848">
    <property type="component" value="Unassembled WGS sequence"/>
</dbReference>
<evidence type="ECO:0000256" key="3">
    <source>
        <dbReference type="ARBA" id="ARBA00022692"/>
    </source>
</evidence>
<dbReference type="InterPro" id="IPR003838">
    <property type="entry name" value="ABC3_permease_C"/>
</dbReference>
<dbReference type="Pfam" id="PF02687">
    <property type="entry name" value="FtsX"/>
    <property type="match status" value="1"/>
</dbReference>
<evidence type="ECO:0000256" key="7">
    <source>
        <dbReference type="SAM" id="Phobius"/>
    </source>
</evidence>
<keyword evidence="3 7" id="KW-0812">Transmembrane</keyword>